<protein>
    <recommendedName>
        <fullName evidence="1">RNase H type-1 domain-containing protein</fullName>
    </recommendedName>
</protein>
<dbReference type="PANTHER" id="PTHR47723">
    <property type="entry name" value="OS05G0353850 PROTEIN"/>
    <property type="match status" value="1"/>
</dbReference>
<sequence length="110" mass="12503">MEGLRLLKSLNLSDVAVETDSVFVDAVMNLECGFARKFQTVVQNCKYSITGTNINITVRHVYREANRVVDLLAKRGCNKALDEAWTMNPDPELGLHLYMDSLYCEIPRHL</sequence>
<evidence type="ECO:0000313" key="3">
    <source>
        <dbReference type="Proteomes" id="UP000554482"/>
    </source>
</evidence>
<comment type="caution">
    <text evidence="2">The sequence shown here is derived from an EMBL/GenBank/DDBJ whole genome shotgun (WGS) entry which is preliminary data.</text>
</comment>
<dbReference type="EMBL" id="JABWDY010009734">
    <property type="protein sequence ID" value="KAF5201206.1"/>
    <property type="molecule type" value="Genomic_DNA"/>
</dbReference>
<evidence type="ECO:0000313" key="2">
    <source>
        <dbReference type="EMBL" id="KAF5201206.1"/>
    </source>
</evidence>
<keyword evidence="3" id="KW-1185">Reference proteome</keyword>
<evidence type="ECO:0000259" key="1">
    <source>
        <dbReference type="Pfam" id="PF13456"/>
    </source>
</evidence>
<dbReference type="Gene3D" id="3.30.420.10">
    <property type="entry name" value="Ribonuclease H-like superfamily/Ribonuclease H"/>
    <property type="match status" value="1"/>
</dbReference>
<dbReference type="InterPro" id="IPR002156">
    <property type="entry name" value="RNaseH_domain"/>
</dbReference>
<dbReference type="Proteomes" id="UP000554482">
    <property type="component" value="Unassembled WGS sequence"/>
</dbReference>
<dbReference type="OrthoDB" id="1752183at2759"/>
<dbReference type="InterPro" id="IPR053151">
    <property type="entry name" value="RNase_H-like"/>
</dbReference>
<dbReference type="GO" id="GO:0003676">
    <property type="term" value="F:nucleic acid binding"/>
    <property type="evidence" value="ECO:0007669"/>
    <property type="project" value="InterPro"/>
</dbReference>
<dbReference type="PANTHER" id="PTHR47723:SF19">
    <property type="entry name" value="POLYNUCLEOTIDYL TRANSFERASE, RIBONUCLEASE H-LIKE SUPERFAMILY PROTEIN"/>
    <property type="match status" value="1"/>
</dbReference>
<proteinExistence type="predicted"/>
<dbReference type="InterPro" id="IPR012337">
    <property type="entry name" value="RNaseH-like_sf"/>
</dbReference>
<organism evidence="2 3">
    <name type="scientific">Thalictrum thalictroides</name>
    <name type="common">Rue-anemone</name>
    <name type="synonym">Anemone thalictroides</name>
    <dbReference type="NCBI Taxonomy" id="46969"/>
    <lineage>
        <taxon>Eukaryota</taxon>
        <taxon>Viridiplantae</taxon>
        <taxon>Streptophyta</taxon>
        <taxon>Embryophyta</taxon>
        <taxon>Tracheophyta</taxon>
        <taxon>Spermatophyta</taxon>
        <taxon>Magnoliopsida</taxon>
        <taxon>Ranunculales</taxon>
        <taxon>Ranunculaceae</taxon>
        <taxon>Thalictroideae</taxon>
        <taxon>Thalictrum</taxon>
    </lineage>
</organism>
<dbReference type="SUPFAM" id="SSF53098">
    <property type="entry name" value="Ribonuclease H-like"/>
    <property type="match status" value="1"/>
</dbReference>
<dbReference type="InterPro" id="IPR044730">
    <property type="entry name" value="RNase_H-like_dom_plant"/>
</dbReference>
<dbReference type="CDD" id="cd06222">
    <property type="entry name" value="RNase_H_like"/>
    <property type="match status" value="1"/>
</dbReference>
<reference evidence="2 3" key="1">
    <citation type="submission" date="2020-06" db="EMBL/GenBank/DDBJ databases">
        <title>Transcriptomic and genomic resources for Thalictrum thalictroides and T. hernandezii: Facilitating candidate gene discovery in an emerging model plant lineage.</title>
        <authorList>
            <person name="Arias T."/>
            <person name="Riano-Pachon D.M."/>
            <person name="Di Stilio V.S."/>
        </authorList>
    </citation>
    <scope>NUCLEOTIDE SEQUENCE [LARGE SCALE GENOMIC DNA]</scope>
    <source>
        <strain evidence="3">cv. WT478/WT964</strain>
        <tissue evidence="2">Leaves</tissue>
    </source>
</reference>
<name>A0A7J6WUV8_THATH</name>
<gene>
    <name evidence="2" type="ORF">FRX31_009209</name>
</gene>
<dbReference type="Pfam" id="PF13456">
    <property type="entry name" value="RVT_3"/>
    <property type="match status" value="1"/>
</dbReference>
<dbReference type="GO" id="GO:0004523">
    <property type="term" value="F:RNA-DNA hybrid ribonuclease activity"/>
    <property type="evidence" value="ECO:0007669"/>
    <property type="project" value="InterPro"/>
</dbReference>
<feature type="domain" description="RNase H type-1" evidence="1">
    <location>
        <begin position="2"/>
        <end position="75"/>
    </location>
</feature>
<dbReference type="AlphaFoldDB" id="A0A7J6WUV8"/>
<dbReference type="InterPro" id="IPR036397">
    <property type="entry name" value="RNaseH_sf"/>
</dbReference>
<accession>A0A7J6WUV8</accession>